<evidence type="ECO:0000256" key="1">
    <source>
        <dbReference type="SAM" id="Phobius"/>
    </source>
</evidence>
<keyword evidence="4" id="KW-1185">Reference proteome</keyword>
<feature type="domain" description="YdbS-like PH" evidence="2">
    <location>
        <begin position="91"/>
        <end position="165"/>
    </location>
</feature>
<feature type="transmembrane region" description="Helical" evidence="1">
    <location>
        <begin position="71"/>
        <end position="98"/>
    </location>
</feature>
<accession>A0A8T5UZY1</accession>
<dbReference type="PANTHER" id="PTHR37938">
    <property type="entry name" value="BLL0215 PROTEIN"/>
    <property type="match status" value="1"/>
</dbReference>
<evidence type="ECO:0000313" key="4">
    <source>
        <dbReference type="Proteomes" id="UP000825933"/>
    </source>
</evidence>
<proteinExistence type="predicted"/>
<feature type="transmembrane region" description="Helical" evidence="1">
    <location>
        <begin position="29"/>
        <end position="51"/>
    </location>
</feature>
<reference evidence="4" key="1">
    <citation type="journal article" date="2022" name="Microbiol. Resour. Announc.">
        <title>Draft Genome Sequence of a Methanogenic Archaeon from West Spitsbergen Permafrost.</title>
        <authorList>
            <person name="Trubitsyn V."/>
            <person name="Rivkina E."/>
            <person name="Shcherbakova V."/>
        </authorList>
    </citation>
    <scope>NUCLEOTIDE SEQUENCE [LARGE SCALE GENOMIC DNA]</scope>
    <source>
        <strain evidence="4">VT</strain>
    </source>
</reference>
<keyword evidence="1" id="KW-0812">Transmembrane</keyword>
<dbReference type="InterPro" id="IPR005182">
    <property type="entry name" value="YdbS-like_PH"/>
</dbReference>
<evidence type="ECO:0000313" key="3">
    <source>
        <dbReference type="EMBL" id="MBZ2166740.1"/>
    </source>
</evidence>
<gene>
    <name evidence="3" type="ORF">K8N75_11905</name>
</gene>
<evidence type="ECO:0000259" key="2">
    <source>
        <dbReference type="Pfam" id="PF03703"/>
    </source>
</evidence>
<organism evidence="3 4">
    <name type="scientific">Methanobacterium spitsbergense</name>
    <dbReference type="NCBI Taxonomy" id="2874285"/>
    <lineage>
        <taxon>Archaea</taxon>
        <taxon>Methanobacteriati</taxon>
        <taxon>Methanobacteriota</taxon>
        <taxon>Methanomada group</taxon>
        <taxon>Methanobacteria</taxon>
        <taxon>Methanobacteriales</taxon>
        <taxon>Methanobacteriaceae</taxon>
        <taxon>Methanobacterium</taxon>
    </lineage>
</organism>
<keyword evidence="1" id="KW-1133">Transmembrane helix</keyword>
<dbReference type="Pfam" id="PF03703">
    <property type="entry name" value="bPH_2"/>
    <property type="match status" value="1"/>
</dbReference>
<dbReference type="PANTHER" id="PTHR37938:SF1">
    <property type="entry name" value="BLL0215 PROTEIN"/>
    <property type="match status" value="1"/>
</dbReference>
<comment type="caution">
    <text evidence="3">The sequence shown here is derived from an EMBL/GenBank/DDBJ whole genome shotgun (WGS) entry which is preliminary data.</text>
</comment>
<dbReference type="Proteomes" id="UP000825933">
    <property type="component" value="Unassembled WGS sequence"/>
</dbReference>
<protein>
    <submittedName>
        <fullName evidence="3">PH domain-containing protein</fullName>
    </submittedName>
</protein>
<dbReference type="AlphaFoldDB" id="A0A8T5UZY1"/>
<name>A0A8T5UZY1_9EURY</name>
<dbReference type="RefSeq" id="WP_223792279.1">
    <property type="nucleotide sequence ID" value="NZ_JAIOUQ010000014.1"/>
</dbReference>
<sequence>MSRNNQPRHPGERILFNTRPRFISALESALFRFIILLLLLFFFTTLIGYAAVVQGKITYLTTIPFVEWFTYGLILIIALIFLSLLWSFLAWRFTCYILTDKRVMIKSGVISKQSVYMHYNKIQDIIVSQGVVQRASNSGDIQIYSGHDRTSLLLENIPKPKEIENMINQKIEGDGEEYHRDFKEGQKFDRRYGV</sequence>
<keyword evidence="1" id="KW-0472">Membrane</keyword>
<dbReference type="EMBL" id="JAIOUQ010000014">
    <property type="protein sequence ID" value="MBZ2166740.1"/>
    <property type="molecule type" value="Genomic_DNA"/>
</dbReference>